<comment type="caution">
    <text evidence="12">The sequence shown here is derived from an EMBL/GenBank/DDBJ whole genome shotgun (WGS) entry which is preliminary data.</text>
</comment>
<feature type="domain" description="Rhamnogalacturonan lyase" evidence="10">
    <location>
        <begin position="484"/>
        <end position="667"/>
    </location>
</feature>
<dbReference type="InterPro" id="IPR029413">
    <property type="entry name" value="RG-lyase_II"/>
</dbReference>
<gene>
    <name evidence="12" type="ORF">ILEXP_LOCUS24432</name>
</gene>
<protein>
    <recommendedName>
        <fullName evidence="4">rhamnogalacturonan endolyase</fullName>
        <ecNumber evidence="4">4.2.2.23</ecNumber>
    </recommendedName>
</protein>
<feature type="region of interest" description="Disordered" evidence="8">
    <location>
        <begin position="686"/>
        <end position="710"/>
    </location>
</feature>
<comment type="subcellular location">
    <subcellularLocation>
        <location evidence="2">Secreted</location>
    </subcellularLocation>
</comment>
<reference evidence="12 13" key="1">
    <citation type="submission" date="2024-02" db="EMBL/GenBank/DDBJ databases">
        <authorList>
            <person name="Vignale AGUSTIN F."/>
            <person name="Sosa J E."/>
            <person name="Modenutti C."/>
        </authorList>
    </citation>
    <scope>NUCLEOTIDE SEQUENCE [LARGE SCALE GENOMIC DNA]</scope>
</reference>
<feature type="compositionally biased region" description="Basic and acidic residues" evidence="8">
    <location>
        <begin position="687"/>
        <end position="696"/>
    </location>
</feature>
<keyword evidence="5" id="KW-0964">Secreted</keyword>
<dbReference type="Pfam" id="PF14683">
    <property type="entry name" value="CBM-like"/>
    <property type="match status" value="1"/>
</dbReference>
<dbReference type="InterPro" id="IPR029411">
    <property type="entry name" value="RG-lyase_III"/>
</dbReference>
<dbReference type="InterPro" id="IPR051850">
    <property type="entry name" value="Polysacch_Lyase_4"/>
</dbReference>
<evidence type="ECO:0000256" key="5">
    <source>
        <dbReference type="ARBA" id="ARBA00022525"/>
    </source>
</evidence>
<evidence type="ECO:0000313" key="13">
    <source>
        <dbReference type="Proteomes" id="UP001642360"/>
    </source>
</evidence>
<keyword evidence="7" id="KW-0456">Lyase</keyword>
<dbReference type="Proteomes" id="UP001642360">
    <property type="component" value="Unassembled WGS sequence"/>
</dbReference>
<name>A0ABC8SFN9_9AQUA</name>
<dbReference type="InterPro" id="IPR008979">
    <property type="entry name" value="Galactose-bd-like_sf"/>
</dbReference>
<evidence type="ECO:0000256" key="3">
    <source>
        <dbReference type="ARBA" id="ARBA00010418"/>
    </source>
</evidence>
<feature type="signal peptide" evidence="9">
    <location>
        <begin position="1"/>
        <end position="30"/>
    </location>
</feature>
<proteinExistence type="inferred from homology"/>
<dbReference type="InterPro" id="IPR013784">
    <property type="entry name" value="Carb-bd-like_fold"/>
</dbReference>
<dbReference type="GO" id="GO:0005576">
    <property type="term" value="C:extracellular region"/>
    <property type="evidence" value="ECO:0007669"/>
    <property type="project" value="UniProtKB-SubCell"/>
</dbReference>
<evidence type="ECO:0000313" key="12">
    <source>
        <dbReference type="EMBL" id="CAK9156018.1"/>
    </source>
</evidence>
<dbReference type="PANTHER" id="PTHR32018:SF50">
    <property type="entry name" value="RHAMNOGALACTURONAN ENDOLYASE"/>
    <property type="match status" value="1"/>
</dbReference>
<dbReference type="GO" id="GO:0102210">
    <property type="term" value="F:rhamnogalacturonan endolyase activity"/>
    <property type="evidence" value="ECO:0007669"/>
    <property type="project" value="UniProtKB-EC"/>
</dbReference>
<sequence>MERRGNTRQWSLLIGLICLLLQFFFFLSNSADHNGRNSEKFISPELTPAPTVYELKQNQQVVMSNGIVNVTLSTPAGLVTGISYNGIDNLLQTHNQADNRGYWDVVWNKPGSTTSMDKLSGTRFKIIMQNEYQAELSFARTWNVSLTQNVPLNVDKRFVMLRGSPGFYSYTILEHLQGWPDLNIQEARLVFKLQQKKFHFMAMSEERQRIMPAEADRITGQVLDYPEAVLLTQPTNPDLKGEVDDKYMYSCENKDNKVHGWISNDPPVGFWMITPSNEFRTGGPLKQDLTSHVGPTVLSMFVSTHYAGEDLAMKLRNGEPWKKVLGPVFIHLNSDASASQNPSILWNDAKQRMFKETANWPYTFPLSKDFVHSDQRGTLSGQLLVQDWYINKNPTPASSAYVGLAPPGKAGSWQRESKGYQFWTQADTNGNFAIKGVVPGTYSLFAWVPGFIGDYIYNSNVTIRPGSNIKLGGLEYKPPRNGATMWEIGVPDRSAAEFFVPNPSPKFKTHSYRINIDKFRQYGLWARYADLYPHNDLQYTVGVSNYKTNWFFAHVTRSIGNRVYRATTWQIIFDLRNVNKAGKYTLQLAIASANDADLQVRFNNPQVEPAHFRTGRIGKDNAIARHGIHGLYWLYSIGVPGSRLVNGRNTIFLTQSSNAGPFRGIMYINKVSVPASFAYVGLAAPGEGDHSREKTRVINSGPKRTPNGLS</sequence>
<dbReference type="Gene3D" id="2.60.40.1120">
    <property type="entry name" value="Carboxypeptidase-like, regulatory domain"/>
    <property type="match status" value="1"/>
</dbReference>
<dbReference type="SUPFAM" id="SSF49452">
    <property type="entry name" value="Starch-binding domain-like"/>
    <property type="match status" value="1"/>
</dbReference>
<comment type="catalytic activity">
    <reaction evidence="1">
        <text>Endotype eliminative cleavage of L-alpha-rhamnopyranosyl-(1-&gt;4)-alpha-D-galactopyranosyluronic acid bonds of rhamnogalacturonan I domains in ramified hairy regions of pectin leaving L-rhamnopyranose at the reducing end and 4-deoxy-4,5-unsaturated D-galactopyranosyluronic acid at the non-reducing end.</text>
        <dbReference type="EC" id="4.2.2.23"/>
    </reaction>
</comment>
<evidence type="ECO:0000256" key="1">
    <source>
        <dbReference type="ARBA" id="ARBA00001324"/>
    </source>
</evidence>
<dbReference type="FunFam" id="2.60.40.1120:FF:000033">
    <property type="entry name" value="Rhamnogalacturonate lyase B"/>
    <property type="match status" value="1"/>
</dbReference>
<dbReference type="CDD" id="cd10320">
    <property type="entry name" value="RGL4_N"/>
    <property type="match status" value="1"/>
</dbReference>
<dbReference type="PANTHER" id="PTHR32018">
    <property type="entry name" value="RHAMNOGALACTURONATE LYASE FAMILY PROTEIN"/>
    <property type="match status" value="1"/>
</dbReference>
<dbReference type="InterPro" id="IPR010325">
    <property type="entry name" value="Rhamnogal_lyase"/>
</dbReference>
<evidence type="ECO:0000256" key="8">
    <source>
        <dbReference type="SAM" id="MobiDB-lite"/>
    </source>
</evidence>
<keyword evidence="13" id="KW-1185">Reference proteome</keyword>
<dbReference type="Gene3D" id="2.60.120.260">
    <property type="entry name" value="Galactose-binding domain-like"/>
    <property type="match status" value="1"/>
</dbReference>
<dbReference type="InterPro" id="IPR011013">
    <property type="entry name" value="Gal_mutarotase_sf_dom"/>
</dbReference>
<dbReference type="InterPro" id="IPR014718">
    <property type="entry name" value="GH-type_carb-bd"/>
</dbReference>
<organism evidence="12 13">
    <name type="scientific">Ilex paraguariensis</name>
    <name type="common">yerba mate</name>
    <dbReference type="NCBI Taxonomy" id="185542"/>
    <lineage>
        <taxon>Eukaryota</taxon>
        <taxon>Viridiplantae</taxon>
        <taxon>Streptophyta</taxon>
        <taxon>Embryophyta</taxon>
        <taxon>Tracheophyta</taxon>
        <taxon>Spermatophyta</taxon>
        <taxon>Magnoliopsida</taxon>
        <taxon>eudicotyledons</taxon>
        <taxon>Gunneridae</taxon>
        <taxon>Pentapetalae</taxon>
        <taxon>asterids</taxon>
        <taxon>campanulids</taxon>
        <taxon>Aquifoliales</taxon>
        <taxon>Aquifoliaceae</taxon>
        <taxon>Ilex</taxon>
    </lineage>
</organism>
<evidence type="ECO:0000256" key="2">
    <source>
        <dbReference type="ARBA" id="ARBA00004613"/>
    </source>
</evidence>
<dbReference type="CDD" id="cd10317">
    <property type="entry name" value="RGL4_C"/>
    <property type="match status" value="1"/>
</dbReference>
<evidence type="ECO:0000256" key="4">
    <source>
        <dbReference type="ARBA" id="ARBA00012437"/>
    </source>
</evidence>
<dbReference type="CDD" id="cd10316">
    <property type="entry name" value="RGL4_M"/>
    <property type="match status" value="1"/>
</dbReference>
<dbReference type="Pfam" id="PF14686">
    <property type="entry name" value="fn3_3"/>
    <property type="match status" value="1"/>
</dbReference>
<evidence type="ECO:0000256" key="9">
    <source>
        <dbReference type="SAM" id="SignalP"/>
    </source>
</evidence>
<keyword evidence="6 9" id="KW-0732">Signal</keyword>
<evidence type="ECO:0000259" key="11">
    <source>
        <dbReference type="Pfam" id="PF14686"/>
    </source>
</evidence>
<dbReference type="EMBL" id="CAUOFW020002780">
    <property type="protein sequence ID" value="CAK9156018.1"/>
    <property type="molecule type" value="Genomic_DNA"/>
</dbReference>
<feature type="chain" id="PRO_5044859087" description="rhamnogalacturonan endolyase" evidence="9">
    <location>
        <begin position="31"/>
        <end position="710"/>
    </location>
</feature>
<evidence type="ECO:0000259" key="10">
    <source>
        <dbReference type="Pfam" id="PF14683"/>
    </source>
</evidence>
<dbReference type="SUPFAM" id="SSF49785">
    <property type="entry name" value="Galactose-binding domain-like"/>
    <property type="match status" value="1"/>
</dbReference>
<feature type="domain" description="Rhamnogalacturonan lyase" evidence="11">
    <location>
        <begin position="398"/>
        <end position="470"/>
    </location>
</feature>
<evidence type="ECO:0000256" key="6">
    <source>
        <dbReference type="ARBA" id="ARBA00022729"/>
    </source>
</evidence>
<dbReference type="Pfam" id="PF06045">
    <property type="entry name" value="Rhamnogal_lyase"/>
    <property type="match status" value="1"/>
</dbReference>
<dbReference type="SUPFAM" id="SSF74650">
    <property type="entry name" value="Galactose mutarotase-like"/>
    <property type="match status" value="1"/>
</dbReference>
<evidence type="ECO:0000256" key="7">
    <source>
        <dbReference type="ARBA" id="ARBA00023239"/>
    </source>
</evidence>
<dbReference type="Gene3D" id="2.70.98.10">
    <property type="match status" value="1"/>
</dbReference>
<accession>A0ABC8SFN9</accession>
<dbReference type="AlphaFoldDB" id="A0ABC8SFN9"/>
<dbReference type="EC" id="4.2.2.23" evidence="4"/>
<comment type="similarity">
    <text evidence="3">Belongs to the polysaccharide lyase 4 family.</text>
</comment>